<accession>A0A182VIK0</accession>
<dbReference type="EnsemblMetazoa" id="AMEM015566-RA">
    <property type="protein sequence ID" value="AMEM015566-PA"/>
    <property type="gene ID" value="AMEM015566"/>
</dbReference>
<proteinExistence type="predicted"/>
<dbReference type="VEuPathDB" id="VectorBase:AMEM015566"/>
<dbReference type="STRING" id="30066.A0A182VIK0"/>
<reference evidence="1" key="1">
    <citation type="submission" date="2020-05" db="UniProtKB">
        <authorList>
            <consortium name="EnsemblMetazoa"/>
        </authorList>
    </citation>
    <scope>IDENTIFICATION</scope>
    <source>
        <strain evidence="1">MAF</strain>
    </source>
</reference>
<keyword evidence="2" id="KW-1185">Reference proteome</keyword>
<dbReference type="VEuPathDB" id="VectorBase:AMEM21_006011"/>
<evidence type="ECO:0000313" key="2">
    <source>
        <dbReference type="Proteomes" id="UP000075903"/>
    </source>
</evidence>
<protein>
    <submittedName>
        <fullName evidence="1">Uncharacterized protein</fullName>
    </submittedName>
</protein>
<sequence>METCVLIPQEFALAVTGVGARHSPEQTATVWSSVAIPQGRLCYPFQGTVRIDNLAIFSALPEDDVSSSRHATPASVHVQNRMYRILFTTTKPTSTEFVLHFLRSTSVTLCCTLLAEEVFFFSIFFGVVENLPPLYTGSYGAF</sequence>
<name>A0A182VIK0_ANOME</name>
<organism evidence="1 2">
    <name type="scientific">Anopheles merus</name>
    <name type="common">Mosquito</name>
    <dbReference type="NCBI Taxonomy" id="30066"/>
    <lineage>
        <taxon>Eukaryota</taxon>
        <taxon>Metazoa</taxon>
        <taxon>Ecdysozoa</taxon>
        <taxon>Arthropoda</taxon>
        <taxon>Hexapoda</taxon>
        <taxon>Insecta</taxon>
        <taxon>Pterygota</taxon>
        <taxon>Neoptera</taxon>
        <taxon>Endopterygota</taxon>
        <taxon>Diptera</taxon>
        <taxon>Nematocera</taxon>
        <taxon>Culicoidea</taxon>
        <taxon>Culicidae</taxon>
        <taxon>Anophelinae</taxon>
        <taxon>Anopheles</taxon>
    </lineage>
</organism>
<dbReference type="AlphaFoldDB" id="A0A182VIK0"/>
<dbReference type="Proteomes" id="UP000075903">
    <property type="component" value="Unassembled WGS sequence"/>
</dbReference>
<evidence type="ECO:0000313" key="1">
    <source>
        <dbReference type="EnsemblMetazoa" id="AMEM015566-PA"/>
    </source>
</evidence>